<dbReference type="NCBIfam" id="TIGR01640">
    <property type="entry name" value="F_box_assoc_1"/>
    <property type="match status" value="1"/>
</dbReference>
<organism evidence="2 3">
    <name type="scientific">Centaurea solstitialis</name>
    <name type="common">yellow star-thistle</name>
    <dbReference type="NCBI Taxonomy" id="347529"/>
    <lineage>
        <taxon>Eukaryota</taxon>
        <taxon>Viridiplantae</taxon>
        <taxon>Streptophyta</taxon>
        <taxon>Embryophyta</taxon>
        <taxon>Tracheophyta</taxon>
        <taxon>Spermatophyta</taxon>
        <taxon>Magnoliopsida</taxon>
        <taxon>eudicotyledons</taxon>
        <taxon>Gunneridae</taxon>
        <taxon>Pentapetalae</taxon>
        <taxon>asterids</taxon>
        <taxon>campanulids</taxon>
        <taxon>Asterales</taxon>
        <taxon>Asteraceae</taxon>
        <taxon>Carduoideae</taxon>
        <taxon>Cardueae</taxon>
        <taxon>Centaureinae</taxon>
        <taxon>Centaurea</taxon>
    </lineage>
</organism>
<dbReference type="SUPFAM" id="SSF81383">
    <property type="entry name" value="F-box domain"/>
    <property type="match status" value="1"/>
</dbReference>
<dbReference type="AlphaFoldDB" id="A0AA38T6F9"/>
<dbReference type="PANTHER" id="PTHR31672">
    <property type="entry name" value="BNACNNG10540D PROTEIN"/>
    <property type="match status" value="1"/>
</dbReference>
<dbReference type="InterPro" id="IPR001810">
    <property type="entry name" value="F-box_dom"/>
</dbReference>
<keyword evidence="3" id="KW-1185">Reference proteome</keyword>
<comment type="caution">
    <text evidence="2">The sequence shown here is derived from an EMBL/GenBank/DDBJ whole genome shotgun (WGS) entry which is preliminary data.</text>
</comment>
<sequence>MAPPQLQTTIEKLPDHLLSNILVRVPARTLAQMRSVSKPLNALLSKPSFIQSHLHRSIETNDEILLVFKHLYSSEVSAHPSTSPHLEFPNFIQQLPFYDCDGPSDKYEGHGVIGAVNGLICFYYLEHDFSIQIWNPSISALLVLQHPCTCGDQNKFRFACDPYNDDYKVVRLAVFCERSEVSVRVEVFSMRKGCWEFITERFPAHLFIYDEGDKVCGDGHDGRLHWLCFDGDNHKIETIVAFDLGAERMSEIGLPVDNTDRKNVLGVLGGKLCLMSCFKDHRCEVWLMNEYGNVESWAKQHVFSQFSENGMNPFGFTLSNEFLFASFDVLSMYDPIAAKVKSFMFKVGPYAKFVPYVDSLVWITPDKRKRRRKRCRVSTCNSSDKSRIVQDSIFELAKVRTPRGTASAVPNFWAGSGRVDQLIGQFMGAEDYLVPVSIQIPPETSVIISRPSRAPSRAGYRTLLCGRPFHPEARREV</sequence>
<name>A0AA38T6F9_9ASTR</name>
<proteinExistence type="predicted"/>
<dbReference type="InterPro" id="IPR036047">
    <property type="entry name" value="F-box-like_dom_sf"/>
</dbReference>
<dbReference type="Proteomes" id="UP001172457">
    <property type="component" value="Chromosome 4"/>
</dbReference>
<dbReference type="PROSITE" id="PS50181">
    <property type="entry name" value="FBOX"/>
    <property type="match status" value="1"/>
</dbReference>
<dbReference type="EMBL" id="JARYMX010000004">
    <property type="protein sequence ID" value="KAJ9554349.1"/>
    <property type="molecule type" value="Genomic_DNA"/>
</dbReference>
<evidence type="ECO:0000259" key="1">
    <source>
        <dbReference type="PROSITE" id="PS50181"/>
    </source>
</evidence>
<dbReference type="InterPro" id="IPR013187">
    <property type="entry name" value="F-box-assoc_dom_typ3"/>
</dbReference>
<dbReference type="Pfam" id="PF08268">
    <property type="entry name" value="FBA_3"/>
    <property type="match status" value="1"/>
</dbReference>
<reference evidence="2" key="1">
    <citation type="submission" date="2023-03" db="EMBL/GenBank/DDBJ databases">
        <title>Chromosome-scale reference genome and RAD-based genetic map of yellow starthistle (Centaurea solstitialis) reveal putative structural variation and QTLs associated with invader traits.</title>
        <authorList>
            <person name="Reatini B."/>
            <person name="Cang F.A."/>
            <person name="Jiang Q."/>
            <person name="Mckibben M.T.W."/>
            <person name="Barker M.S."/>
            <person name="Rieseberg L.H."/>
            <person name="Dlugosch K.M."/>
        </authorList>
    </citation>
    <scope>NUCLEOTIDE SEQUENCE</scope>
    <source>
        <strain evidence="2">CAN-66</strain>
        <tissue evidence="2">Leaf</tissue>
    </source>
</reference>
<accession>A0AA38T6F9</accession>
<dbReference type="SMART" id="SM00256">
    <property type="entry name" value="FBOX"/>
    <property type="match status" value="1"/>
</dbReference>
<dbReference type="Pfam" id="PF00646">
    <property type="entry name" value="F-box"/>
    <property type="match status" value="1"/>
</dbReference>
<gene>
    <name evidence="2" type="ORF">OSB04_018394</name>
</gene>
<dbReference type="InterPro" id="IPR050796">
    <property type="entry name" value="SCF_F-box_component"/>
</dbReference>
<evidence type="ECO:0000313" key="2">
    <source>
        <dbReference type="EMBL" id="KAJ9554349.1"/>
    </source>
</evidence>
<dbReference type="InterPro" id="IPR017451">
    <property type="entry name" value="F-box-assoc_interact_dom"/>
</dbReference>
<protein>
    <recommendedName>
        <fullName evidence="1">F-box domain-containing protein</fullName>
    </recommendedName>
</protein>
<feature type="domain" description="F-box" evidence="1">
    <location>
        <begin position="7"/>
        <end position="53"/>
    </location>
</feature>
<evidence type="ECO:0000313" key="3">
    <source>
        <dbReference type="Proteomes" id="UP001172457"/>
    </source>
</evidence>
<dbReference type="PANTHER" id="PTHR31672:SF13">
    <property type="entry name" value="F-BOX PROTEIN CPR30-LIKE"/>
    <property type="match status" value="1"/>
</dbReference>
<dbReference type="Gene3D" id="1.20.1280.50">
    <property type="match status" value="1"/>
</dbReference>